<reference evidence="2" key="1">
    <citation type="submission" date="2019-08" db="EMBL/GenBank/DDBJ databases">
        <authorList>
            <person name="Kucharzyk K."/>
            <person name="Murdoch R.W."/>
            <person name="Higgins S."/>
            <person name="Loffler F."/>
        </authorList>
    </citation>
    <scope>NUCLEOTIDE SEQUENCE</scope>
</reference>
<dbReference type="EMBL" id="VSSQ01003827">
    <property type="protein sequence ID" value="MPM22528.1"/>
    <property type="molecule type" value="Genomic_DNA"/>
</dbReference>
<dbReference type="AlphaFoldDB" id="A0A644Y3G3"/>
<evidence type="ECO:0000313" key="2">
    <source>
        <dbReference type="EMBL" id="MPM22528.1"/>
    </source>
</evidence>
<evidence type="ECO:0000256" key="1">
    <source>
        <dbReference type="SAM" id="Coils"/>
    </source>
</evidence>
<dbReference type="Pfam" id="PF17253">
    <property type="entry name" value="DUF5320"/>
    <property type="match status" value="1"/>
</dbReference>
<dbReference type="InterPro" id="IPR035205">
    <property type="entry name" value="DUF5320"/>
</dbReference>
<comment type="caution">
    <text evidence="2">The sequence shown here is derived from an EMBL/GenBank/DDBJ whole genome shotgun (WGS) entry which is preliminary data.</text>
</comment>
<name>A0A644Y3G3_9ZZZZ</name>
<keyword evidence="1" id="KW-0175">Coiled coil</keyword>
<feature type="coiled-coil region" evidence="1">
    <location>
        <begin position="48"/>
        <end position="75"/>
    </location>
</feature>
<sequence>MPRRDGTGPMGFGSLSGRGMGFCARQNGYGMGRGWRSGAAAVQPSVGHETLTMRKRILEEELKQVESLLAQEHQK</sequence>
<proteinExistence type="predicted"/>
<organism evidence="2">
    <name type="scientific">bioreactor metagenome</name>
    <dbReference type="NCBI Taxonomy" id="1076179"/>
    <lineage>
        <taxon>unclassified sequences</taxon>
        <taxon>metagenomes</taxon>
        <taxon>ecological metagenomes</taxon>
    </lineage>
</organism>
<accession>A0A644Y3G3</accession>
<protein>
    <submittedName>
        <fullName evidence="2">Uncharacterized protein</fullName>
    </submittedName>
</protein>
<gene>
    <name evidence="2" type="ORF">SDC9_68983</name>
</gene>